<dbReference type="EMBL" id="JACAZE010000002">
    <property type="protein sequence ID" value="KAF7320714.1"/>
    <property type="molecule type" value="Genomic_DNA"/>
</dbReference>
<dbReference type="CDD" id="cd09917">
    <property type="entry name" value="F-box_SF"/>
    <property type="match status" value="1"/>
</dbReference>
<gene>
    <name evidence="1" type="ORF">HMN09_00157000</name>
</gene>
<reference evidence="1" key="1">
    <citation type="submission" date="2020-05" db="EMBL/GenBank/DDBJ databases">
        <title>Mycena genomes resolve the evolution of fungal bioluminescence.</title>
        <authorList>
            <person name="Tsai I.J."/>
        </authorList>
    </citation>
    <scope>NUCLEOTIDE SEQUENCE</scope>
    <source>
        <strain evidence="1">110903Hualien_Pintung</strain>
    </source>
</reference>
<dbReference type="AlphaFoldDB" id="A0A8H6WJB4"/>
<name>A0A8H6WJB4_MYCCL</name>
<dbReference type="Proteomes" id="UP000613580">
    <property type="component" value="Unassembled WGS sequence"/>
</dbReference>
<evidence type="ECO:0008006" key="3">
    <source>
        <dbReference type="Google" id="ProtNLM"/>
    </source>
</evidence>
<proteinExistence type="predicted"/>
<dbReference type="InterPro" id="IPR036047">
    <property type="entry name" value="F-box-like_dom_sf"/>
</dbReference>
<dbReference type="OrthoDB" id="3047702at2759"/>
<evidence type="ECO:0000313" key="1">
    <source>
        <dbReference type="EMBL" id="KAF7320714.1"/>
    </source>
</evidence>
<organism evidence="1 2">
    <name type="scientific">Mycena chlorophos</name>
    <name type="common">Agaric fungus</name>
    <name type="synonym">Agaricus chlorophos</name>
    <dbReference type="NCBI Taxonomy" id="658473"/>
    <lineage>
        <taxon>Eukaryota</taxon>
        <taxon>Fungi</taxon>
        <taxon>Dikarya</taxon>
        <taxon>Basidiomycota</taxon>
        <taxon>Agaricomycotina</taxon>
        <taxon>Agaricomycetes</taxon>
        <taxon>Agaricomycetidae</taxon>
        <taxon>Agaricales</taxon>
        <taxon>Marasmiineae</taxon>
        <taxon>Mycenaceae</taxon>
        <taxon>Mycena</taxon>
    </lineage>
</organism>
<evidence type="ECO:0000313" key="2">
    <source>
        <dbReference type="Proteomes" id="UP000613580"/>
    </source>
</evidence>
<keyword evidence="2" id="KW-1185">Reference proteome</keyword>
<sequence length="499" mass="54878">MFGDVAVDIVVSVFAMCDIGSVLAASQTCKRLHSVAFERSVWISLIQDLQRRQLMDLTQTPSLTTLRTSQLIGLVRRLVHGPLSWRDRTDEMDIISSQSFPSPALQNQIIIPLPAEQSRPGFHIYNRNEVQILPDGTHLLCSNSGILECWNVAKKKRIWRHACVVSPGQADVVEFAATRAGPEVLRIVMGIRVPYLQTDMRLSCVEVAEVDLQTCISQTLISSQMTSPIPDDALRCAIIHGDFAAVVSTCVEHPGIYLLNLSVVEKSRMLHIACQDIQIGLTDANLVLCSQEAGSRQFSLRVIPIASLENFWGPASASSTPESLRACPSWIPERFPTISARMPLGPLVQRVEALTVLASPIRSNEYRIWVHAYSASGTGLLRMFLLVQASTTPGWTSFIHPGPVYENRNGTLLTLAKNITYSGHALSNGSAYTTQLAIPLSLLESDVSRDHEESEADWQRAAPLTVVGLQSGGLFSRVSSYSGAVTYSTAKALYIKYYR</sequence>
<protein>
    <recommendedName>
        <fullName evidence="3">F-box domain-containing protein</fullName>
    </recommendedName>
</protein>
<comment type="caution">
    <text evidence="1">The sequence shown here is derived from an EMBL/GenBank/DDBJ whole genome shotgun (WGS) entry which is preliminary data.</text>
</comment>
<accession>A0A8H6WJB4</accession>
<dbReference type="SUPFAM" id="SSF81383">
    <property type="entry name" value="F-box domain"/>
    <property type="match status" value="1"/>
</dbReference>